<feature type="transmembrane region" description="Helical" evidence="8">
    <location>
        <begin position="12"/>
        <end position="30"/>
    </location>
</feature>
<reference evidence="9" key="1">
    <citation type="submission" date="2007-04" db="EMBL/GenBank/DDBJ databases">
        <title>Annotation of Pediculus humanus corporis strain USDA.</title>
        <authorList>
            <person name="Kirkness E."/>
            <person name="Hannick L."/>
            <person name="Hass B."/>
            <person name="Bruggner R."/>
            <person name="Lawson D."/>
            <person name="Bidwell S."/>
            <person name="Joardar V."/>
            <person name="Caler E."/>
            <person name="Walenz B."/>
            <person name="Inman J."/>
            <person name="Schobel S."/>
            <person name="Galinsky K."/>
            <person name="Amedeo P."/>
            <person name="Strausberg R."/>
        </authorList>
    </citation>
    <scope>NUCLEOTIDE SEQUENCE</scope>
    <source>
        <strain evidence="9">USDA</strain>
    </source>
</reference>
<feature type="transmembrane region" description="Helical" evidence="8">
    <location>
        <begin position="403"/>
        <end position="421"/>
    </location>
</feature>
<sequence>MFLSKQIFDAFNLLTAIKIIILGSLIVIYITTQLFKKAFEESSNEVNSSLNISNNFNNSWIFRLILNLLGYATTKYLEKFSGSGLIGNIVKLCFVHSDNDRITESAGQVSLQKTVFQEALTLIFCFSMLQLTYLTWGILQEKVMTQEYVDSSGNKDHFTDSQFLVFINRILAFGISGSYLLFTNQHHSSVPMYKYIFCSFSNIMSSWCQYESLKFISFPTQVLAKASKIIPVMMMGKLVSRKKYEYYEYVTAVLISIGMTFFMLGSKENKAHDNVTTFSGIILLAAYLIFDSFTSNWQGVLFSQFHMSSVQMMCGVNLFSCLFTTVSLIQQGGFIPSIHFMINYHKFMFDCLLLSICSAAGQLFIFYTISNFGAVVFVIIMTIRQGLAILLSCLIYHHNISPLGILGIFLVFISVFLRIYCNQRLKAINRKRNLLVNNVNKV</sequence>
<evidence type="ECO:0000256" key="2">
    <source>
        <dbReference type="ARBA" id="ARBA00010694"/>
    </source>
</evidence>
<dbReference type="RefSeq" id="XP_002423693.1">
    <property type="nucleotide sequence ID" value="XM_002423648.1"/>
</dbReference>
<evidence type="ECO:0000313" key="9">
    <source>
        <dbReference type="EMBL" id="EEB10955.1"/>
    </source>
</evidence>
<dbReference type="KEGG" id="phu:Phum_PHUM079900"/>
<feature type="transmembrane region" description="Helical" evidence="8">
    <location>
        <begin position="347"/>
        <end position="367"/>
    </location>
</feature>
<dbReference type="VEuPathDB" id="VectorBase:PHUM079900"/>
<dbReference type="Proteomes" id="UP000009046">
    <property type="component" value="Unassembled WGS sequence"/>
</dbReference>
<evidence type="ECO:0000256" key="6">
    <source>
        <dbReference type="ARBA" id="ARBA00023136"/>
    </source>
</evidence>
<evidence type="ECO:0000256" key="8">
    <source>
        <dbReference type="SAM" id="Phobius"/>
    </source>
</evidence>
<dbReference type="InParanoid" id="E0VC49"/>
<reference evidence="10" key="3">
    <citation type="submission" date="2020-05" db="UniProtKB">
        <authorList>
            <consortium name="EnsemblMetazoa"/>
        </authorList>
    </citation>
    <scope>IDENTIFICATION</scope>
    <source>
        <strain evidence="10">USDA</strain>
    </source>
</reference>
<gene>
    <name evidence="10" type="primary">8231361</name>
    <name evidence="9" type="ORF">Phum_PHUM079900</name>
</gene>
<feature type="transmembrane region" description="Helical" evidence="8">
    <location>
        <begin position="119"/>
        <end position="139"/>
    </location>
</feature>
<feature type="transmembrane region" description="Helical" evidence="8">
    <location>
        <begin position="374"/>
        <end position="397"/>
    </location>
</feature>
<name>E0VC49_PEDHC</name>
<keyword evidence="6 8" id="KW-0472">Membrane</keyword>
<dbReference type="STRING" id="121224.E0VC49"/>
<evidence type="ECO:0000313" key="11">
    <source>
        <dbReference type="Proteomes" id="UP000009046"/>
    </source>
</evidence>
<evidence type="ECO:0000313" key="10">
    <source>
        <dbReference type="EnsemblMetazoa" id="PHUM079900-PA"/>
    </source>
</evidence>
<dbReference type="GO" id="GO:0046964">
    <property type="term" value="F:3'-phosphoadenosine 5'-phosphosulfate transmembrane transporter activity"/>
    <property type="evidence" value="ECO:0007669"/>
    <property type="project" value="TreeGrafter"/>
</dbReference>
<dbReference type="PANTHER" id="PTHR10778:SF13">
    <property type="entry name" value="ADENOSINE 3'-PHOSPHO 5'-PHOSPHOSULFATE TRANSPORTER 1"/>
    <property type="match status" value="1"/>
</dbReference>
<dbReference type="OMA" id="KFENTQF"/>
<feature type="transmembrane region" description="Helical" evidence="8">
    <location>
        <begin position="314"/>
        <end position="335"/>
    </location>
</feature>
<dbReference type="Pfam" id="PF08449">
    <property type="entry name" value="UAA"/>
    <property type="match status" value="1"/>
</dbReference>
<dbReference type="GO" id="GO:0000139">
    <property type="term" value="C:Golgi membrane"/>
    <property type="evidence" value="ECO:0007669"/>
    <property type="project" value="TreeGrafter"/>
</dbReference>
<keyword evidence="4 8" id="KW-0812">Transmembrane</keyword>
<dbReference type="PANTHER" id="PTHR10778">
    <property type="entry name" value="SOLUTE CARRIER FAMILY 35 MEMBER B"/>
    <property type="match status" value="1"/>
</dbReference>
<reference evidence="9" key="2">
    <citation type="submission" date="2007-04" db="EMBL/GenBank/DDBJ databases">
        <title>The genome of the human body louse.</title>
        <authorList>
            <consortium name="The Human Body Louse Genome Consortium"/>
            <person name="Kirkness E."/>
            <person name="Walenz B."/>
            <person name="Hass B."/>
            <person name="Bruggner R."/>
            <person name="Strausberg R."/>
        </authorList>
    </citation>
    <scope>NUCLEOTIDE SEQUENCE</scope>
    <source>
        <strain evidence="9">USDA</strain>
    </source>
</reference>
<dbReference type="EnsemblMetazoa" id="PHUM079900-RA">
    <property type="protein sequence ID" value="PHUM079900-PA"/>
    <property type="gene ID" value="PHUM079900"/>
</dbReference>
<dbReference type="GO" id="GO:0005789">
    <property type="term" value="C:endoplasmic reticulum membrane"/>
    <property type="evidence" value="ECO:0007669"/>
    <property type="project" value="TreeGrafter"/>
</dbReference>
<dbReference type="FunCoup" id="E0VC49">
    <property type="interactions" value="1017"/>
</dbReference>
<proteinExistence type="inferred from homology"/>
<keyword evidence="3" id="KW-0813">Transport</keyword>
<accession>E0VC49</accession>
<comment type="similarity">
    <text evidence="2">Belongs to the nucleotide-sugar transporter family. SLC35B subfamily.</text>
</comment>
<feature type="transmembrane region" description="Helical" evidence="8">
    <location>
        <begin position="276"/>
        <end position="293"/>
    </location>
</feature>
<keyword evidence="5 8" id="KW-1133">Transmembrane helix</keyword>
<dbReference type="CTD" id="8231361"/>
<dbReference type="EMBL" id="DS235047">
    <property type="protein sequence ID" value="EEB10955.1"/>
    <property type="molecule type" value="Genomic_DNA"/>
</dbReference>
<dbReference type="eggNOG" id="KOG1581">
    <property type="taxonomic scope" value="Eukaryota"/>
</dbReference>
<evidence type="ECO:0000256" key="4">
    <source>
        <dbReference type="ARBA" id="ARBA00022692"/>
    </source>
</evidence>
<organism>
    <name type="scientific">Pediculus humanus subsp. corporis</name>
    <name type="common">Body louse</name>
    <dbReference type="NCBI Taxonomy" id="121224"/>
    <lineage>
        <taxon>Eukaryota</taxon>
        <taxon>Metazoa</taxon>
        <taxon>Ecdysozoa</taxon>
        <taxon>Arthropoda</taxon>
        <taxon>Hexapoda</taxon>
        <taxon>Insecta</taxon>
        <taxon>Pterygota</taxon>
        <taxon>Neoptera</taxon>
        <taxon>Paraneoptera</taxon>
        <taxon>Psocodea</taxon>
        <taxon>Troctomorpha</taxon>
        <taxon>Phthiraptera</taxon>
        <taxon>Anoplura</taxon>
        <taxon>Pediculidae</taxon>
        <taxon>Pediculus</taxon>
    </lineage>
</organism>
<evidence type="ECO:0000256" key="7">
    <source>
        <dbReference type="ARBA" id="ARBA00039668"/>
    </source>
</evidence>
<dbReference type="EMBL" id="AAZO01000953">
    <property type="status" value="NOT_ANNOTATED_CDS"/>
    <property type="molecule type" value="Genomic_DNA"/>
</dbReference>
<dbReference type="OrthoDB" id="10035043at2759"/>
<dbReference type="InterPro" id="IPR013657">
    <property type="entry name" value="SCL35B1-4/HUT1"/>
</dbReference>
<dbReference type="AlphaFoldDB" id="E0VC49"/>
<protein>
    <recommendedName>
        <fullName evidence="7">Adenosine 3'-phospho 5'-phosphosulfate transporter 1</fullName>
    </recommendedName>
</protein>
<dbReference type="GeneID" id="8231361"/>
<feature type="transmembrane region" description="Helical" evidence="8">
    <location>
        <begin position="163"/>
        <end position="182"/>
    </location>
</feature>
<evidence type="ECO:0000256" key="3">
    <source>
        <dbReference type="ARBA" id="ARBA00022448"/>
    </source>
</evidence>
<keyword evidence="11" id="KW-1185">Reference proteome</keyword>
<evidence type="ECO:0000256" key="1">
    <source>
        <dbReference type="ARBA" id="ARBA00004141"/>
    </source>
</evidence>
<comment type="subcellular location">
    <subcellularLocation>
        <location evidence="1">Membrane</location>
        <topology evidence="1">Multi-pass membrane protein</topology>
    </subcellularLocation>
</comment>
<feature type="transmembrane region" description="Helical" evidence="8">
    <location>
        <begin position="246"/>
        <end position="264"/>
    </location>
</feature>
<dbReference type="HOGENOM" id="CLU_036019_3_1_1"/>
<evidence type="ECO:0000256" key="5">
    <source>
        <dbReference type="ARBA" id="ARBA00022989"/>
    </source>
</evidence>